<dbReference type="GeneID" id="7822904"/>
<keyword evidence="10" id="KW-1185">Reference proteome</keyword>
<feature type="compositionally biased region" description="Acidic residues" evidence="8">
    <location>
        <begin position="243"/>
        <end position="265"/>
    </location>
</feature>
<dbReference type="InParanoid" id="Q241A5"/>
<dbReference type="eggNOG" id="KOG2600">
    <property type="taxonomic scope" value="Eukaryota"/>
</dbReference>
<evidence type="ECO:0000256" key="5">
    <source>
        <dbReference type="ARBA" id="ARBA00023274"/>
    </source>
</evidence>
<feature type="compositionally biased region" description="Basic and acidic residues" evidence="8">
    <location>
        <begin position="228"/>
        <end position="242"/>
    </location>
</feature>
<sequence length="641" mass="75458">MSTANFDLIHSFSKNLISQPQIIVENEDDKVSKQALSMIKQLHDNLINQSKKFKIKNENLVVKNMNEEQIWEQINIHLDTLDKAFEKYINTLPEEKESQQSDDEIDDSIDMDLEKSKSKSKSLKKQKKQLEDSDNDDDDDDEEDDGNLHLESEYEDDESEQEQGQKQKNQKSLKKQKDQQVEDEDEDAEDDEEEDDDDDIDADIDAKDFFDNGDEKDEKDEKDYEEQLDFKEMEAFLDKQDAEDIERDSEVEEELGSDYELDDGDSMMGEGENGFKFKGKDDYDEMEEEEGEGDNEENEKLREQDYDAEDEIFDLEREHEINQENKKDEDMEKLRNDDEIDRLEKRLIDEKVWLLKGEANAKHRPVNSLLDQEVDFRKNIKVTQEIDEKYNKNLEAIIKQRILDEAYDDRQKINIEQNFKETFNSFAEISKEQSKLGLGELYEQDFKNSLGLPSNNKEDKLKLEIHNLFKEVCYKLDALSNLSFTPKPIMQQAQITTNVPSLKHEERIPISVSQADTQRPEEVFDKKKQVTHQSKVEMTHEEKQTERRQKKSAQRQRNKEKEKKNLIKNLQYKGQTKFEYNQSQKAKANAKKLVENKRQKSVEFTKSSEFFRNMQNNQQLEASGKNNQAGNKTKSIKKKSK</sequence>
<evidence type="ECO:0000256" key="7">
    <source>
        <dbReference type="PIRNR" id="PIRNR017300"/>
    </source>
</evidence>
<dbReference type="Proteomes" id="UP000009168">
    <property type="component" value="Unassembled WGS sequence"/>
</dbReference>
<evidence type="ECO:0000256" key="3">
    <source>
        <dbReference type="ARBA" id="ARBA00022552"/>
    </source>
</evidence>
<dbReference type="OMA" id="THFEYKP"/>
<accession>Q241A5</accession>
<evidence type="ECO:0000256" key="2">
    <source>
        <dbReference type="ARBA" id="ARBA00022517"/>
    </source>
</evidence>
<protein>
    <recommendedName>
        <fullName evidence="7">U3 small nucleolar ribonucleoprotein protein MPP10</fullName>
    </recommendedName>
</protein>
<reference evidence="10" key="1">
    <citation type="journal article" date="2006" name="PLoS Biol.">
        <title>Macronuclear genome sequence of the ciliate Tetrahymena thermophila, a model eukaryote.</title>
        <authorList>
            <person name="Eisen J.A."/>
            <person name="Coyne R.S."/>
            <person name="Wu M."/>
            <person name="Wu D."/>
            <person name="Thiagarajan M."/>
            <person name="Wortman J.R."/>
            <person name="Badger J.H."/>
            <person name="Ren Q."/>
            <person name="Amedeo P."/>
            <person name="Jones K.M."/>
            <person name="Tallon L.J."/>
            <person name="Delcher A.L."/>
            <person name="Salzberg S.L."/>
            <person name="Silva J.C."/>
            <person name="Haas B.J."/>
            <person name="Majoros W.H."/>
            <person name="Farzad M."/>
            <person name="Carlton J.M."/>
            <person name="Smith R.K. Jr."/>
            <person name="Garg J."/>
            <person name="Pearlman R.E."/>
            <person name="Karrer K.M."/>
            <person name="Sun L."/>
            <person name="Manning G."/>
            <person name="Elde N.C."/>
            <person name="Turkewitz A.P."/>
            <person name="Asai D.J."/>
            <person name="Wilkes D.E."/>
            <person name="Wang Y."/>
            <person name="Cai H."/>
            <person name="Collins K."/>
            <person name="Stewart B.A."/>
            <person name="Lee S.R."/>
            <person name="Wilamowska K."/>
            <person name="Weinberg Z."/>
            <person name="Ruzzo W.L."/>
            <person name="Wloga D."/>
            <person name="Gaertig J."/>
            <person name="Frankel J."/>
            <person name="Tsao C.-C."/>
            <person name="Gorovsky M.A."/>
            <person name="Keeling P.J."/>
            <person name="Waller R.F."/>
            <person name="Patron N.J."/>
            <person name="Cherry J.M."/>
            <person name="Stover N.A."/>
            <person name="Krieger C.J."/>
            <person name="del Toro C."/>
            <person name="Ryder H.F."/>
            <person name="Williamson S.C."/>
            <person name="Barbeau R.A."/>
            <person name="Hamilton E.P."/>
            <person name="Orias E."/>
        </authorList>
    </citation>
    <scope>NUCLEOTIDE SEQUENCE [LARGE SCALE GENOMIC DNA]</scope>
    <source>
        <strain evidence="10">SB210</strain>
    </source>
</reference>
<feature type="compositionally biased region" description="Acidic residues" evidence="8">
    <location>
        <begin position="132"/>
        <end position="145"/>
    </location>
</feature>
<evidence type="ECO:0000256" key="1">
    <source>
        <dbReference type="ARBA" id="ARBA00004604"/>
    </source>
</evidence>
<feature type="compositionally biased region" description="Basic and acidic residues" evidence="8">
    <location>
        <begin position="518"/>
        <end position="547"/>
    </location>
</feature>
<dbReference type="EMBL" id="GG662540">
    <property type="protein sequence ID" value="EAS02259.1"/>
    <property type="molecule type" value="Genomic_DNA"/>
</dbReference>
<dbReference type="RefSeq" id="XP_001022504.1">
    <property type="nucleotide sequence ID" value="XM_001022504.3"/>
</dbReference>
<feature type="compositionally biased region" description="Basic and acidic residues" evidence="8">
    <location>
        <begin position="314"/>
        <end position="332"/>
    </location>
</feature>
<evidence type="ECO:0000313" key="10">
    <source>
        <dbReference type="Proteomes" id="UP000009168"/>
    </source>
</evidence>
<dbReference type="GO" id="GO:0032040">
    <property type="term" value="C:small-subunit processome"/>
    <property type="evidence" value="ECO:0007669"/>
    <property type="project" value="TreeGrafter"/>
</dbReference>
<dbReference type="AlphaFoldDB" id="Q241A5"/>
<dbReference type="STRING" id="312017.Q241A5"/>
<evidence type="ECO:0000256" key="4">
    <source>
        <dbReference type="ARBA" id="ARBA00023242"/>
    </source>
</evidence>
<feature type="compositionally biased region" description="Acidic residues" evidence="8">
    <location>
        <begin position="282"/>
        <end position="297"/>
    </location>
</feature>
<dbReference type="PIRSF" id="PIRSF017300">
    <property type="entry name" value="snoRNP_Mpp10"/>
    <property type="match status" value="1"/>
</dbReference>
<evidence type="ECO:0000313" key="9">
    <source>
        <dbReference type="EMBL" id="EAS02259.1"/>
    </source>
</evidence>
<feature type="compositionally biased region" description="Acidic residues" evidence="8">
    <location>
        <begin position="181"/>
        <end position="203"/>
    </location>
</feature>
<dbReference type="GO" id="GO:0006364">
    <property type="term" value="P:rRNA processing"/>
    <property type="evidence" value="ECO:0007669"/>
    <property type="project" value="UniProtKB-KW"/>
</dbReference>
<feature type="region of interest" description="Disordered" evidence="8">
    <location>
        <begin position="615"/>
        <end position="641"/>
    </location>
</feature>
<feature type="compositionally biased region" description="Polar residues" evidence="8">
    <location>
        <begin position="615"/>
        <end position="631"/>
    </location>
</feature>
<organism evidence="9 10">
    <name type="scientific">Tetrahymena thermophila (strain SB210)</name>
    <dbReference type="NCBI Taxonomy" id="312017"/>
    <lineage>
        <taxon>Eukaryota</taxon>
        <taxon>Sar</taxon>
        <taxon>Alveolata</taxon>
        <taxon>Ciliophora</taxon>
        <taxon>Intramacronucleata</taxon>
        <taxon>Oligohymenophorea</taxon>
        <taxon>Hymenostomatida</taxon>
        <taxon>Tetrahymenina</taxon>
        <taxon>Tetrahymenidae</taxon>
        <taxon>Tetrahymena</taxon>
    </lineage>
</organism>
<evidence type="ECO:0000256" key="8">
    <source>
        <dbReference type="SAM" id="MobiDB-lite"/>
    </source>
</evidence>
<keyword evidence="5 7" id="KW-0687">Ribonucleoprotein</keyword>
<comment type="similarity">
    <text evidence="6 7">Belongs to the MPP10 family.</text>
</comment>
<dbReference type="HOGENOM" id="CLU_427329_0_0_1"/>
<comment type="function">
    <text evidence="7">Involved in nucleolar processing of pre-18S ribosomal RNA.</text>
</comment>
<keyword evidence="2 7" id="KW-0690">Ribosome biogenesis</keyword>
<feature type="compositionally biased region" description="Basic residues" evidence="8">
    <location>
        <begin position="118"/>
        <end position="127"/>
    </location>
</feature>
<dbReference type="GO" id="GO:0034457">
    <property type="term" value="C:Mpp10 complex"/>
    <property type="evidence" value="ECO:0007669"/>
    <property type="project" value="UniProtKB-UniRule"/>
</dbReference>
<gene>
    <name evidence="9" type="ORF">TTHERM_00622790</name>
</gene>
<dbReference type="KEGG" id="tet:TTHERM_00622790"/>
<dbReference type="PANTHER" id="PTHR17039:SF0">
    <property type="entry name" value="U3 SMALL NUCLEOLAR RIBONUCLEOPROTEIN PROTEIN MPP10"/>
    <property type="match status" value="1"/>
</dbReference>
<evidence type="ECO:0000256" key="6">
    <source>
        <dbReference type="ARBA" id="ARBA00029455"/>
    </source>
</evidence>
<dbReference type="PANTHER" id="PTHR17039">
    <property type="entry name" value="U3 SMALL NUCLEOLAR RIBONUCLEOPROTEIN PROTEIN MPP10"/>
    <property type="match status" value="1"/>
</dbReference>
<feature type="region of interest" description="Disordered" evidence="8">
    <location>
        <begin position="509"/>
        <end position="565"/>
    </location>
</feature>
<dbReference type="Pfam" id="PF04006">
    <property type="entry name" value="Mpp10"/>
    <property type="match status" value="1"/>
</dbReference>
<keyword evidence="4 7" id="KW-0539">Nucleus</keyword>
<dbReference type="InterPro" id="IPR012173">
    <property type="entry name" value="Mpp10"/>
</dbReference>
<comment type="subcellular location">
    <subcellularLocation>
        <location evidence="1 7">Nucleus</location>
        <location evidence="1 7">Nucleolus</location>
    </subcellularLocation>
</comment>
<feature type="compositionally biased region" description="Acidic residues" evidence="8">
    <location>
        <begin position="211"/>
        <end position="227"/>
    </location>
</feature>
<name>Q241A5_TETTS</name>
<proteinExistence type="inferred from homology"/>
<feature type="region of interest" description="Disordered" evidence="8">
    <location>
        <begin position="113"/>
        <end position="332"/>
    </location>
</feature>
<keyword evidence="3 7" id="KW-0698">rRNA processing</keyword>
<dbReference type="GO" id="GO:0005732">
    <property type="term" value="C:sno(s)RNA-containing ribonucleoprotein complex"/>
    <property type="evidence" value="ECO:0007669"/>
    <property type="project" value="UniProtKB-UniRule"/>
</dbReference>
<dbReference type="OrthoDB" id="445326at2759"/>